<dbReference type="AlphaFoldDB" id="M0ITU9"/>
<feature type="transmembrane region" description="Helical" evidence="1">
    <location>
        <begin position="108"/>
        <end position="126"/>
    </location>
</feature>
<keyword evidence="1" id="KW-0472">Membrane</keyword>
<keyword evidence="6" id="KW-1185">Reference proteome</keyword>
<name>M0ITU9_HALMT</name>
<dbReference type="Pfam" id="PF26496">
    <property type="entry name" value="DUF8163"/>
    <property type="match status" value="1"/>
</dbReference>
<dbReference type="EMBL" id="CP007551">
    <property type="protein sequence ID" value="AHZ23297.1"/>
    <property type="molecule type" value="Genomic_DNA"/>
</dbReference>
<dbReference type="Proteomes" id="UP000027075">
    <property type="component" value="Chromosome"/>
</dbReference>
<dbReference type="Proteomes" id="UP000299011">
    <property type="component" value="Chromosome"/>
</dbReference>
<organism evidence="4 6">
    <name type="scientific">Haloferax mediterranei (strain ATCC 33500 / DSM 1411 / JCM 8866 / NBRC 14739 / NCIMB 2177 / R-4)</name>
    <name type="common">Halobacterium mediterranei</name>
    <dbReference type="NCBI Taxonomy" id="523841"/>
    <lineage>
        <taxon>Archaea</taxon>
        <taxon>Methanobacteriati</taxon>
        <taxon>Methanobacteriota</taxon>
        <taxon>Stenosarchaea group</taxon>
        <taxon>Halobacteria</taxon>
        <taxon>Halobacteriales</taxon>
        <taxon>Haloferacaceae</taxon>
        <taxon>Haloferax</taxon>
    </lineage>
</organism>
<evidence type="ECO:0000259" key="2">
    <source>
        <dbReference type="Pfam" id="PF26496"/>
    </source>
</evidence>
<proteinExistence type="predicted"/>
<dbReference type="RefSeq" id="WP_004059639.1">
    <property type="nucleotide sequence ID" value="NC_017941.2"/>
</dbReference>
<feature type="domain" description="DUF8163" evidence="2">
    <location>
        <begin position="6"/>
        <end position="167"/>
    </location>
</feature>
<reference evidence="5 8" key="3">
    <citation type="submission" date="2019-04" db="EMBL/GenBank/DDBJ databases">
        <title>Methylomes of two halophilic Archaea, Haloarcula marismortui and Haloferax mediterranei.</title>
        <authorList>
            <person name="DasSarma S."/>
            <person name="DasSarma P."/>
            <person name="DasSarma S."/>
            <person name="Fomenkov A."/>
            <person name="Vincze T."/>
            <person name="Anton B.P."/>
            <person name="Roberts R.J."/>
        </authorList>
    </citation>
    <scope>NUCLEOTIDE SEQUENCE [LARGE SCALE GENOMIC DNA]</scope>
    <source>
        <strain evidence="5">ATCC 33500</strain>
        <strain evidence="8">ATCC 33500 / DSM 1411 / JCM 8866 / NBRC 14739 / NCIMB 2177 / R-4</strain>
    </source>
</reference>
<evidence type="ECO:0000313" key="8">
    <source>
        <dbReference type="Proteomes" id="UP000299011"/>
    </source>
</evidence>
<evidence type="ECO:0000313" key="7">
    <source>
        <dbReference type="Proteomes" id="UP000027075"/>
    </source>
</evidence>
<feature type="transmembrane region" description="Helical" evidence="1">
    <location>
        <begin position="132"/>
        <end position="150"/>
    </location>
</feature>
<keyword evidence="1" id="KW-0812">Transmembrane</keyword>
<evidence type="ECO:0000313" key="4">
    <source>
        <dbReference type="EMBL" id="ELZ99462.1"/>
    </source>
</evidence>
<sequence>METTLKQRIPTIRTVLESNELTPADAVGVFLLTGALTLTGGVWGVVAGLSVLGGALATAGPAAFIIAQLWVISLLSAETMWLVTATQVATFPLLVSAACSWPPDRPRLTRLTAAFFVALGTVWALWASLKWAWQSALVFVVLAVTISYALHRYERVTLGFVSAEADR</sequence>
<reference evidence="3 7" key="2">
    <citation type="submission" date="2014-04" db="EMBL/GenBank/DDBJ databases">
        <title>Transcriptional profiles of Haloferax mediterranei on the basis of nitrogen availability.</title>
        <authorList>
            <person name="Bautista V."/>
        </authorList>
    </citation>
    <scope>NUCLEOTIDE SEQUENCE [LARGE SCALE GENOMIC DNA]</scope>
    <source>
        <strain evidence="3">ATCC 33500</strain>
        <strain evidence="7">ATCC 33500 / DSM 1411 / JCM 8866 / NBRC 14739 / NCIMB 2177 / R-4</strain>
    </source>
</reference>
<feature type="transmembrane region" description="Helical" evidence="1">
    <location>
        <begin position="56"/>
        <end position="75"/>
    </location>
</feature>
<dbReference type="GeneID" id="40154860"/>
<accession>M0ITU9</accession>
<evidence type="ECO:0000313" key="3">
    <source>
        <dbReference type="EMBL" id="AHZ23297.1"/>
    </source>
</evidence>
<gene>
    <name evidence="3" type="ORF">BM92_11890</name>
    <name evidence="4" type="ORF">C439_12949</name>
    <name evidence="5" type="ORF">E6P09_00545</name>
</gene>
<reference evidence="4 6" key="1">
    <citation type="journal article" date="2014" name="PLoS Genet.">
        <title>Phylogenetically driven sequencing of extremely halophilic archaea reveals strategies for static and dynamic osmo-response.</title>
        <authorList>
            <person name="Becker E.A."/>
            <person name="Seitzer P.M."/>
            <person name="Tritt A."/>
            <person name="Larsen D."/>
            <person name="Krusor M."/>
            <person name="Yao A.I."/>
            <person name="Wu D."/>
            <person name="Madern D."/>
            <person name="Eisen J.A."/>
            <person name="Darling A.E."/>
            <person name="Facciotti M.T."/>
        </authorList>
    </citation>
    <scope>NUCLEOTIDE SEQUENCE [LARGE SCALE GENOMIC DNA]</scope>
    <source>
        <strain evidence="4">ATCC 33500</strain>
        <strain evidence="6">ATCC 33500 / DSM 1411 / JCM 8866 / NBRC 14739 / NCIMB 2177 / R-4</strain>
    </source>
</reference>
<evidence type="ECO:0000313" key="5">
    <source>
        <dbReference type="EMBL" id="QCQ73848.1"/>
    </source>
</evidence>
<feature type="transmembrane region" description="Helical" evidence="1">
    <location>
        <begin position="81"/>
        <end position="101"/>
    </location>
</feature>
<dbReference type="Proteomes" id="UP000011603">
    <property type="component" value="Unassembled WGS sequence"/>
</dbReference>
<evidence type="ECO:0000313" key="6">
    <source>
        <dbReference type="Proteomes" id="UP000011603"/>
    </source>
</evidence>
<dbReference type="EMBL" id="CP039139">
    <property type="protein sequence ID" value="QCQ73848.1"/>
    <property type="molecule type" value="Genomic_DNA"/>
</dbReference>
<dbReference type="OrthoDB" id="293643at2157"/>
<protein>
    <recommendedName>
        <fullName evidence="2">DUF8163 domain-containing protein</fullName>
    </recommendedName>
</protein>
<evidence type="ECO:0000256" key="1">
    <source>
        <dbReference type="SAM" id="Phobius"/>
    </source>
</evidence>
<dbReference type="InterPro" id="IPR058477">
    <property type="entry name" value="DUF8163"/>
</dbReference>
<feature type="transmembrane region" description="Helical" evidence="1">
    <location>
        <begin position="26"/>
        <end position="49"/>
    </location>
</feature>
<dbReference type="EMBL" id="AOLO01000011">
    <property type="protein sequence ID" value="ELZ99462.1"/>
    <property type="molecule type" value="Genomic_DNA"/>
</dbReference>
<dbReference type="PATRIC" id="fig|523841.21.peg.2611"/>
<keyword evidence="1" id="KW-1133">Transmembrane helix</keyword>